<protein>
    <submittedName>
        <fullName evidence="4">GILT-like protein</fullName>
    </submittedName>
</protein>
<feature type="chain" id="PRO_5034814771" evidence="3">
    <location>
        <begin position="23"/>
        <end position="259"/>
    </location>
</feature>
<reference evidence="4" key="1">
    <citation type="journal article" date="2021" name="J. Neurophysiol.">
        <title>Gene transcription changes in a locust model of noise-induced deafness.</title>
        <authorList>
            <person name="French A.S."/>
            <person name="Warren B."/>
        </authorList>
    </citation>
    <scope>NUCLEOTIDE SEQUENCE</scope>
</reference>
<dbReference type="AlphaFoldDB" id="A0A8E5JT33"/>
<dbReference type="GO" id="GO:0016671">
    <property type="term" value="F:oxidoreductase activity, acting on a sulfur group of donors, disulfide as acceptor"/>
    <property type="evidence" value="ECO:0007669"/>
    <property type="project" value="InterPro"/>
</dbReference>
<evidence type="ECO:0000256" key="1">
    <source>
        <dbReference type="ARBA" id="ARBA00005679"/>
    </source>
</evidence>
<dbReference type="OrthoDB" id="958254at2759"/>
<dbReference type="InterPro" id="IPR004911">
    <property type="entry name" value="Interferon-induced_GILT"/>
</dbReference>
<comment type="similarity">
    <text evidence="1">Belongs to the GILT family.</text>
</comment>
<organism evidence="4">
    <name type="scientific">Schistocerca gregaria</name>
    <name type="common">Desert locust</name>
    <name type="synonym">Gryllus gregarius</name>
    <dbReference type="NCBI Taxonomy" id="7010"/>
    <lineage>
        <taxon>Eukaryota</taxon>
        <taxon>Metazoa</taxon>
        <taxon>Ecdysozoa</taxon>
        <taxon>Arthropoda</taxon>
        <taxon>Hexapoda</taxon>
        <taxon>Insecta</taxon>
        <taxon>Pterygota</taxon>
        <taxon>Neoptera</taxon>
        <taxon>Polyneoptera</taxon>
        <taxon>Orthoptera</taxon>
        <taxon>Caelifera</taxon>
        <taxon>Acrididea</taxon>
        <taxon>Acridomorpha</taxon>
        <taxon>Acridoidea</taxon>
        <taxon>Acrididae</taxon>
        <taxon>Cyrtacanthacridinae</taxon>
        <taxon>Schistocerca</taxon>
    </lineage>
</organism>
<dbReference type="EMBL" id="MW962638">
    <property type="protein sequence ID" value="QVD39404.1"/>
    <property type="molecule type" value="mRNA"/>
</dbReference>
<keyword evidence="2" id="KW-0325">Glycoprotein</keyword>
<dbReference type="Pfam" id="PF03227">
    <property type="entry name" value="GILT"/>
    <property type="match status" value="1"/>
</dbReference>
<keyword evidence="3" id="KW-0732">Signal</keyword>
<sequence>MLLQAYLFLSCVSLVWNARASAMVVITAEGYVRPVEVGVYYESLCPCCQSFITGQLASAYTEAPELINLTLVPYGNAQTTKTSRGYEFVCQHGPTECQGNKIHSCAIKYVQNKMQLLNYVACMMSDESDPEAIGEECAQLTGIPWKPILRCSRGREGTELLKSNGDLTEALGPEMEGVPAITFDGKLGDQLAAINNFWGELCKHFPEPKPAKCLTPSYKTFSLHERLQGGTDGKEHSSEKLWKKRSPFEWNTKYTNCTK</sequence>
<dbReference type="SUPFAM" id="SSF52833">
    <property type="entry name" value="Thioredoxin-like"/>
    <property type="match status" value="1"/>
</dbReference>
<proteinExistence type="evidence at transcript level"/>
<evidence type="ECO:0000256" key="2">
    <source>
        <dbReference type="ARBA" id="ARBA00023180"/>
    </source>
</evidence>
<feature type="signal peptide" evidence="3">
    <location>
        <begin position="1"/>
        <end position="22"/>
    </location>
</feature>
<evidence type="ECO:0000313" key="4">
    <source>
        <dbReference type="EMBL" id="QVD39404.1"/>
    </source>
</evidence>
<dbReference type="PANTHER" id="PTHR13234:SF71">
    <property type="entry name" value="GAMMA-INTERFERON-INDUCIBLE LYSOSOMAL THIOL REDUCTASE-LIKE PROTEIN"/>
    <property type="match status" value="1"/>
</dbReference>
<dbReference type="InterPro" id="IPR036249">
    <property type="entry name" value="Thioredoxin-like_sf"/>
</dbReference>
<dbReference type="PANTHER" id="PTHR13234">
    <property type="entry name" value="GAMMA-INTERFERON INDUCIBLE LYSOSOMAL THIOL REDUCTASE GILT"/>
    <property type="match status" value="1"/>
</dbReference>
<evidence type="ECO:0000256" key="3">
    <source>
        <dbReference type="SAM" id="SignalP"/>
    </source>
</evidence>
<name>A0A8E5JT33_SCHGR</name>
<accession>A0A8E5JT33</accession>